<evidence type="ECO:0000256" key="1">
    <source>
        <dbReference type="SAM" id="Phobius"/>
    </source>
</evidence>
<keyword evidence="1" id="KW-0472">Membrane</keyword>
<proteinExistence type="predicted"/>
<keyword evidence="1" id="KW-1133">Transmembrane helix</keyword>
<dbReference type="EMBL" id="SJJZ01000004">
    <property type="protein sequence ID" value="TCC04258.1"/>
    <property type="molecule type" value="Genomic_DNA"/>
</dbReference>
<keyword evidence="1" id="KW-0812">Transmembrane</keyword>
<accession>A0A4R0H3N6</accession>
<dbReference type="PANTHER" id="PTHR36833:SF1">
    <property type="entry name" value="INTEGRAL MEMBRANE TRANSPORT PROTEIN"/>
    <property type="match status" value="1"/>
</dbReference>
<comment type="caution">
    <text evidence="2">The sequence shown here is derived from an EMBL/GenBank/DDBJ whole genome shotgun (WGS) entry which is preliminary data.</text>
</comment>
<evidence type="ECO:0000313" key="3">
    <source>
        <dbReference type="Proteomes" id="UP000292346"/>
    </source>
</evidence>
<dbReference type="Proteomes" id="UP000292346">
    <property type="component" value="Unassembled WGS sequence"/>
</dbReference>
<protein>
    <submittedName>
        <fullName evidence="2">ABC transporter permease</fullName>
    </submittedName>
</protein>
<feature type="transmembrane region" description="Helical" evidence="1">
    <location>
        <begin position="237"/>
        <end position="258"/>
    </location>
</feature>
<dbReference type="PANTHER" id="PTHR36833">
    <property type="entry name" value="SLR0610 PROTEIN-RELATED"/>
    <property type="match status" value="1"/>
</dbReference>
<dbReference type="RefSeq" id="WP_131345358.1">
    <property type="nucleotide sequence ID" value="NZ_SJJZ01000004.1"/>
</dbReference>
<dbReference type="InterPro" id="IPR010390">
    <property type="entry name" value="ABC-2_transporter-like"/>
</dbReference>
<dbReference type="Pfam" id="PF06182">
    <property type="entry name" value="ABC2_membrane_6"/>
    <property type="match status" value="1"/>
</dbReference>
<feature type="transmembrane region" description="Helical" evidence="1">
    <location>
        <begin position="198"/>
        <end position="225"/>
    </location>
</feature>
<reference evidence="2 3" key="1">
    <citation type="submission" date="2019-02" db="EMBL/GenBank/DDBJ databases">
        <title>Kribbella capetownensis sp. nov. and Kribbella speibonae sp. nov., isolated from soil.</title>
        <authorList>
            <person name="Curtis S.M."/>
            <person name="Norton I."/>
            <person name="Everest G.J."/>
            <person name="Meyers P.R."/>
        </authorList>
    </citation>
    <scope>NUCLEOTIDE SEQUENCE [LARGE SCALE GENOMIC DNA]</scope>
    <source>
        <strain evidence="2 3">KCTC 29219</strain>
    </source>
</reference>
<sequence length="268" mass="28567">MAGNTLTVFRVLIRLSLASELQYRGNLLQSLIGGAAAQATQLLLIGVILNSFGAIGGWSASEIMLLVGLRMAGHAVYAFFFRRVIDNDRVVHTGEFDRYLLRPISPFLQLLTRQFNLQQLGDVVIAAAVLGTAVRNASIDWNVGLALFCGASVIGGGLIEASLQTLRAAAAFRLKNTDALTGTIDSLVGTYSNFPLQIFGGAASAFFTFAVPLAFIAWAPAAVLLNRGADLGFPTEIAWATPAYGPILMTFAVAIYHLESRHYSSPGS</sequence>
<dbReference type="OrthoDB" id="9788195at2"/>
<keyword evidence="3" id="KW-1185">Reference proteome</keyword>
<gene>
    <name evidence="2" type="ORF">E0H45_34845</name>
</gene>
<organism evidence="2 3">
    <name type="scientific">Kribbella soli</name>
    <dbReference type="NCBI Taxonomy" id="1124743"/>
    <lineage>
        <taxon>Bacteria</taxon>
        <taxon>Bacillati</taxon>
        <taxon>Actinomycetota</taxon>
        <taxon>Actinomycetes</taxon>
        <taxon>Propionibacteriales</taxon>
        <taxon>Kribbellaceae</taxon>
        <taxon>Kribbella</taxon>
    </lineage>
</organism>
<name>A0A4R0H3N6_9ACTN</name>
<evidence type="ECO:0000313" key="2">
    <source>
        <dbReference type="EMBL" id="TCC04258.1"/>
    </source>
</evidence>
<dbReference type="AlphaFoldDB" id="A0A4R0H3N6"/>